<evidence type="ECO:0000313" key="7">
    <source>
        <dbReference type="Proteomes" id="UP001626550"/>
    </source>
</evidence>
<keyword evidence="2 5" id="KW-0812">Transmembrane</keyword>
<dbReference type="Pfam" id="PF13000">
    <property type="entry name" value="Acatn"/>
    <property type="match status" value="1"/>
</dbReference>
<protein>
    <recommendedName>
        <fullName evidence="8">Acetyl-coenzyme A transporter 1</fullName>
    </recommendedName>
</protein>
<evidence type="ECO:0000256" key="2">
    <source>
        <dbReference type="ARBA" id="ARBA00022692"/>
    </source>
</evidence>
<keyword evidence="7" id="KW-1185">Reference proteome</keyword>
<keyword evidence="4 5" id="KW-0472">Membrane</keyword>
<feature type="transmembrane region" description="Helical" evidence="5">
    <location>
        <begin position="459"/>
        <end position="479"/>
    </location>
</feature>
<feature type="transmembrane region" description="Helical" evidence="5">
    <location>
        <begin position="349"/>
        <end position="372"/>
    </location>
</feature>
<evidence type="ECO:0000256" key="5">
    <source>
        <dbReference type="SAM" id="Phobius"/>
    </source>
</evidence>
<evidence type="ECO:0000256" key="4">
    <source>
        <dbReference type="ARBA" id="ARBA00023136"/>
    </source>
</evidence>
<dbReference type="PANTHER" id="PTHR12778">
    <property type="entry name" value="SOLUTE CARRIER FAMILY 33 ACETYL-COA TRANSPORTER -RELATED"/>
    <property type="match status" value="1"/>
</dbReference>
<feature type="transmembrane region" description="Helical" evidence="5">
    <location>
        <begin position="141"/>
        <end position="161"/>
    </location>
</feature>
<dbReference type="Proteomes" id="UP001626550">
    <property type="component" value="Unassembled WGS sequence"/>
</dbReference>
<dbReference type="InterPro" id="IPR024371">
    <property type="entry name" value="AcetylCoA_trans_1-like"/>
</dbReference>
<dbReference type="EMBL" id="JBJKFK010001493">
    <property type="protein sequence ID" value="KAL3312955.1"/>
    <property type="molecule type" value="Genomic_DNA"/>
</dbReference>
<name>A0ABD2Q0F3_9PLAT</name>
<gene>
    <name evidence="6" type="ORF">Ciccas_008450</name>
</gene>
<dbReference type="AlphaFoldDB" id="A0ABD2Q0F3"/>
<reference evidence="6 7" key="1">
    <citation type="submission" date="2024-11" db="EMBL/GenBank/DDBJ databases">
        <title>Adaptive evolution of stress response genes in parasites aligns with host niche diversity.</title>
        <authorList>
            <person name="Hahn C."/>
            <person name="Resl P."/>
        </authorList>
    </citation>
    <scope>NUCLEOTIDE SEQUENCE [LARGE SCALE GENOMIC DNA]</scope>
    <source>
        <strain evidence="6">EGGRZ-B1_66</strain>
        <tissue evidence="6">Body</tissue>
    </source>
</reference>
<keyword evidence="3 5" id="KW-1133">Transmembrane helix</keyword>
<evidence type="ECO:0008006" key="8">
    <source>
        <dbReference type="Google" id="ProtNLM"/>
    </source>
</evidence>
<evidence type="ECO:0000313" key="6">
    <source>
        <dbReference type="EMBL" id="KAL3312955.1"/>
    </source>
</evidence>
<accession>A0ABD2Q0F3</accession>
<proteinExistence type="predicted"/>
<feature type="transmembrane region" description="Helical" evidence="5">
    <location>
        <begin position="314"/>
        <end position="337"/>
    </location>
</feature>
<dbReference type="GO" id="GO:0016020">
    <property type="term" value="C:membrane"/>
    <property type="evidence" value="ECO:0007669"/>
    <property type="project" value="UniProtKB-SubCell"/>
</dbReference>
<feature type="transmembrane region" description="Helical" evidence="5">
    <location>
        <begin position="384"/>
        <end position="402"/>
    </location>
</feature>
<feature type="transmembrane region" description="Helical" evidence="5">
    <location>
        <begin position="25"/>
        <end position="50"/>
    </location>
</feature>
<feature type="transmembrane region" description="Helical" evidence="5">
    <location>
        <begin position="70"/>
        <end position="89"/>
    </location>
</feature>
<dbReference type="InterPro" id="IPR004752">
    <property type="entry name" value="AmpG_permease/AT-1"/>
</dbReference>
<evidence type="ECO:0000256" key="1">
    <source>
        <dbReference type="ARBA" id="ARBA00004141"/>
    </source>
</evidence>
<dbReference type="PANTHER" id="PTHR12778:SF9">
    <property type="entry name" value="ACETYL-COENZYME A TRANSPORTER 1"/>
    <property type="match status" value="1"/>
</dbReference>
<sequence length="660" mass="74245">METEVPETVIESSDKQRCHVLFKDAYNICLLIFLYFLQGIPLGLASSIPYMIQGSKSTAGYETLANFSLVFWPFSMKLAWAPFVDSFYWKKFGRRKSWLIPVQYAIGIDLIFISYYFSYWLARPADDPWGPIGGAGDIKTISLTIAFFFLTFLAATQDIVVDGWALTMLSRENVGWASTCNTVGQPLGSIVAFVIFIALESPTFTNDYIRSTPIPGQGIISAKVGFFKSETGQHSIDEDTPRTTTLGKMILRSIKNKKSEKFEIPHSYEFEIKEETHNKSSSKDEKLDNSEVELDLTLVETYSVMFSIIKLKPIMIYIVVQFLIRFSYSCAESLLILKLIEWGASKEKIVLLTFLTLPMQLILPLALAKWSSGNNPLLLCSRMIIPRLFVATFSVPLVYYSYYFRSSELDLSQPIRSITPVPNEIRSVAYEDFNTLTSLQTLNSTDHVRPLKYNFGTEFYMIVLANALLYTAVQYPMYVSQMAFNAKISDPVVGGTYMTLLNTASNLAGMLPQTLMLYFVDPLTSRTCTNVTQLRAAFAWLSITPESVISQRIDPETGSPLQASTIDKLRSLGDSYLSLNATCKPMTGIEACENAGGVCINKTDGFYIEMGICFIVGVLSYVIYLRKKLAYLDQLPKDVFRVKLPIKNQCLPNCPRSKDV</sequence>
<feature type="transmembrane region" description="Helical" evidence="5">
    <location>
        <begin position="606"/>
        <end position="625"/>
    </location>
</feature>
<comment type="subcellular location">
    <subcellularLocation>
        <location evidence="1">Membrane</location>
        <topology evidence="1">Multi-pass membrane protein</topology>
    </subcellularLocation>
</comment>
<comment type="caution">
    <text evidence="6">The sequence shown here is derived from an EMBL/GenBank/DDBJ whole genome shotgun (WGS) entry which is preliminary data.</text>
</comment>
<dbReference type="InterPro" id="IPR036259">
    <property type="entry name" value="MFS_trans_sf"/>
</dbReference>
<organism evidence="6 7">
    <name type="scientific">Cichlidogyrus casuarinus</name>
    <dbReference type="NCBI Taxonomy" id="1844966"/>
    <lineage>
        <taxon>Eukaryota</taxon>
        <taxon>Metazoa</taxon>
        <taxon>Spiralia</taxon>
        <taxon>Lophotrochozoa</taxon>
        <taxon>Platyhelminthes</taxon>
        <taxon>Monogenea</taxon>
        <taxon>Monopisthocotylea</taxon>
        <taxon>Dactylogyridea</taxon>
        <taxon>Ancyrocephalidae</taxon>
        <taxon>Cichlidogyrus</taxon>
    </lineage>
</organism>
<feature type="transmembrane region" description="Helical" evidence="5">
    <location>
        <begin position="101"/>
        <end position="121"/>
    </location>
</feature>
<dbReference type="SUPFAM" id="SSF103473">
    <property type="entry name" value="MFS general substrate transporter"/>
    <property type="match status" value="1"/>
</dbReference>
<evidence type="ECO:0000256" key="3">
    <source>
        <dbReference type="ARBA" id="ARBA00022989"/>
    </source>
</evidence>